<organism evidence="2 3">
    <name type="scientific">Enterococcus hermanniensis</name>
    <dbReference type="NCBI Taxonomy" id="249189"/>
    <lineage>
        <taxon>Bacteria</taxon>
        <taxon>Bacillati</taxon>
        <taxon>Bacillota</taxon>
        <taxon>Bacilli</taxon>
        <taxon>Lactobacillales</taxon>
        <taxon>Enterococcaceae</taxon>
        <taxon>Enterococcus</taxon>
    </lineage>
</organism>
<evidence type="ECO:0000313" key="3">
    <source>
        <dbReference type="Proteomes" id="UP000182077"/>
    </source>
</evidence>
<gene>
    <name evidence="2" type="ORF">RV04_GL001361</name>
</gene>
<dbReference type="GO" id="GO:0005829">
    <property type="term" value="C:cytosol"/>
    <property type="evidence" value="ECO:0007669"/>
    <property type="project" value="TreeGrafter"/>
</dbReference>
<dbReference type="Gene3D" id="3.30.1330.40">
    <property type="entry name" value="RutC-like"/>
    <property type="match status" value="1"/>
</dbReference>
<proteinExistence type="inferred from homology"/>
<sequence length="99" mass="11023">MLIISGQTPQKDDYIPEDITEQIELVVEKINAIILENHTLSKNIVKMNVYLTNADFLGPLSNVLSNFYGDNKPAMTLVIVAGLIHPKFKVEIDSIVAIK</sequence>
<protein>
    <submittedName>
        <fullName evidence="2">Uncharacterized protein</fullName>
    </submittedName>
</protein>
<dbReference type="InterPro" id="IPR006175">
    <property type="entry name" value="YjgF/YER057c/UK114"/>
</dbReference>
<dbReference type="Proteomes" id="UP000182077">
    <property type="component" value="Unassembled WGS sequence"/>
</dbReference>
<dbReference type="CDD" id="cd00448">
    <property type="entry name" value="YjgF_YER057c_UK114_family"/>
    <property type="match status" value="1"/>
</dbReference>
<dbReference type="Pfam" id="PF01042">
    <property type="entry name" value="Ribonuc_L-PSP"/>
    <property type="match status" value="1"/>
</dbReference>
<dbReference type="SUPFAM" id="SSF55298">
    <property type="entry name" value="YjgF-like"/>
    <property type="match status" value="1"/>
</dbReference>
<dbReference type="STRING" id="249189.RV04_GL001361"/>
<keyword evidence="3" id="KW-1185">Reference proteome</keyword>
<dbReference type="PANTHER" id="PTHR11803">
    <property type="entry name" value="2-IMINOBUTANOATE/2-IMINOPROPANOATE DEAMINASE RIDA"/>
    <property type="match status" value="1"/>
</dbReference>
<dbReference type="InterPro" id="IPR035959">
    <property type="entry name" value="RutC-like_sf"/>
</dbReference>
<dbReference type="EMBL" id="JXKQ01000003">
    <property type="protein sequence ID" value="OJG46195.1"/>
    <property type="molecule type" value="Genomic_DNA"/>
</dbReference>
<comment type="similarity">
    <text evidence="1">Belongs to the RutC family.</text>
</comment>
<evidence type="ECO:0000313" key="2">
    <source>
        <dbReference type="EMBL" id="OJG46195.1"/>
    </source>
</evidence>
<dbReference type="GO" id="GO:0019239">
    <property type="term" value="F:deaminase activity"/>
    <property type="evidence" value="ECO:0007669"/>
    <property type="project" value="TreeGrafter"/>
</dbReference>
<dbReference type="PANTHER" id="PTHR11803:SF58">
    <property type="entry name" value="PROTEIN HMF1-RELATED"/>
    <property type="match status" value="1"/>
</dbReference>
<dbReference type="AlphaFoldDB" id="A0A1L8TPD2"/>
<accession>A0A1L8TPD2</accession>
<name>A0A1L8TPD2_9ENTE</name>
<reference evidence="2 3" key="1">
    <citation type="submission" date="2014-12" db="EMBL/GenBank/DDBJ databases">
        <title>Draft genome sequences of 29 type strains of Enterococci.</title>
        <authorList>
            <person name="Zhong Z."/>
            <person name="Sun Z."/>
            <person name="Liu W."/>
            <person name="Zhang W."/>
            <person name="Zhang H."/>
        </authorList>
    </citation>
    <scope>NUCLEOTIDE SEQUENCE [LARGE SCALE GENOMIC DNA]</scope>
    <source>
        <strain evidence="2 3">DSM 17122</strain>
    </source>
</reference>
<comment type="caution">
    <text evidence="2">The sequence shown here is derived from an EMBL/GenBank/DDBJ whole genome shotgun (WGS) entry which is preliminary data.</text>
</comment>
<evidence type="ECO:0000256" key="1">
    <source>
        <dbReference type="ARBA" id="ARBA00010552"/>
    </source>
</evidence>